<dbReference type="GO" id="GO:0006986">
    <property type="term" value="P:response to unfolded protein"/>
    <property type="evidence" value="ECO:0007669"/>
    <property type="project" value="UniProtKB-KW"/>
</dbReference>
<evidence type="ECO:0000256" key="2">
    <source>
        <dbReference type="ARBA" id="ARBA00007658"/>
    </source>
</evidence>
<dbReference type="GO" id="GO:0016020">
    <property type="term" value="C:membrane"/>
    <property type="evidence" value="ECO:0007669"/>
    <property type="project" value="InterPro"/>
</dbReference>
<dbReference type="Pfam" id="PF01532">
    <property type="entry name" value="Glyco_hydro_47"/>
    <property type="match status" value="1"/>
</dbReference>
<keyword evidence="3" id="KW-0256">Endoplasmic reticulum</keyword>
<comment type="subcellular location">
    <subcellularLocation>
        <location evidence="1">Endoplasmic reticulum</location>
    </subcellularLocation>
</comment>
<reference evidence="8" key="1">
    <citation type="submission" date="2017-11" db="EMBL/GenBank/DDBJ databases">
        <authorList>
            <person name="Lima N.C."/>
            <person name="Parody-Merino A.M."/>
            <person name="Battley P.F."/>
            <person name="Fidler A.E."/>
            <person name="Prosdocimi F."/>
        </authorList>
    </citation>
    <scope>NUCLEOTIDE SEQUENCE [LARGE SCALE GENOMIC DNA]</scope>
</reference>
<dbReference type="InterPro" id="IPR046450">
    <property type="entry name" value="PA_dom_sf"/>
</dbReference>
<evidence type="ECO:0000256" key="1">
    <source>
        <dbReference type="ARBA" id="ARBA00004240"/>
    </source>
</evidence>
<organism evidence="7 8">
    <name type="scientific">Limosa lapponica baueri</name>
    <dbReference type="NCBI Taxonomy" id="1758121"/>
    <lineage>
        <taxon>Eukaryota</taxon>
        <taxon>Metazoa</taxon>
        <taxon>Chordata</taxon>
        <taxon>Craniata</taxon>
        <taxon>Vertebrata</taxon>
        <taxon>Euteleostomi</taxon>
        <taxon>Archelosauria</taxon>
        <taxon>Archosauria</taxon>
        <taxon>Dinosauria</taxon>
        <taxon>Saurischia</taxon>
        <taxon>Theropoda</taxon>
        <taxon>Coelurosauria</taxon>
        <taxon>Aves</taxon>
        <taxon>Neognathae</taxon>
        <taxon>Neoaves</taxon>
        <taxon>Charadriiformes</taxon>
        <taxon>Scolopacidae</taxon>
        <taxon>Limosa</taxon>
    </lineage>
</organism>
<dbReference type="InterPro" id="IPR003137">
    <property type="entry name" value="PA_domain"/>
</dbReference>
<dbReference type="Gene3D" id="3.50.30.30">
    <property type="match status" value="1"/>
</dbReference>
<sequence>MLKEKGEYMQWYNGELLQMAKELGYKLLPAFNTTSGLPYPRHYDAIMRYISQPPLLLDVHIHKPMLNARTWMDSLLAFFPGLQVLKGDIRPAIETHEMLYQVIKKHNFLPEAFTTDFRVHWAQHPLRPEFAESTYFLYKTRGFVATIKPYNGCSEITNPEVVKEKIALMQRGQCMFAEKARNIQKAGAIGGIVIDDNEGSSSDTAPLFQMAGDGKNTDDITIPMLFLFNKEGNIILDAIREYESVEVLLSDKAKDRGADALFGSSSFVFDIGNGFLMKQLISEMCHYLPPLPS</sequence>
<dbReference type="Pfam" id="PF02225">
    <property type="entry name" value="PA"/>
    <property type="match status" value="1"/>
</dbReference>
<gene>
    <name evidence="7" type="ORF">llap_18885</name>
</gene>
<dbReference type="GO" id="GO:0004571">
    <property type="term" value="F:mannosyl-oligosaccharide 1,2-alpha-mannosidase activity"/>
    <property type="evidence" value="ECO:0007669"/>
    <property type="project" value="InterPro"/>
</dbReference>
<keyword evidence="4" id="KW-0325">Glycoprotein</keyword>
<dbReference type="GO" id="GO:0005509">
    <property type="term" value="F:calcium ion binding"/>
    <property type="evidence" value="ECO:0007669"/>
    <property type="project" value="InterPro"/>
</dbReference>
<accession>A0A2I0TAI4</accession>
<dbReference type="SUPFAM" id="SSF52025">
    <property type="entry name" value="PA domain"/>
    <property type="match status" value="1"/>
</dbReference>
<dbReference type="PANTHER" id="PTHR45679">
    <property type="entry name" value="ER DEGRADATION-ENHANCING ALPHA-MANNOSIDASE-LIKE PROTEIN 2"/>
    <property type="match status" value="1"/>
</dbReference>
<comment type="similarity">
    <text evidence="2">Belongs to the glycosyl hydrolase 47 family.</text>
</comment>
<dbReference type="AlphaFoldDB" id="A0A2I0TAI4"/>
<evidence type="ECO:0000313" key="8">
    <source>
        <dbReference type="Proteomes" id="UP000233556"/>
    </source>
</evidence>
<dbReference type="CDD" id="cd02126">
    <property type="entry name" value="PA_EDEM3_like"/>
    <property type="match status" value="1"/>
</dbReference>
<dbReference type="EMBL" id="KZ513934">
    <property type="protein sequence ID" value="PKU30811.1"/>
    <property type="molecule type" value="Genomic_DNA"/>
</dbReference>
<reference evidence="8" key="2">
    <citation type="submission" date="2017-12" db="EMBL/GenBank/DDBJ databases">
        <title>Genome sequence of the Bar-tailed Godwit (Limosa lapponica baueri).</title>
        <authorList>
            <person name="Lima N.C.B."/>
            <person name="Parody-Merino A.M."/>
            <person name="Battley P.F."/>
            <person name="Fidler A.E."/>
            <person name="Prosdocimi F."/>
        </authorList>
    </citation>
    <scope>NUCLEOTIDE SEQUENCE [LARGE SCALE GENOMIC DNA]</scope>
</reference>
<evidence type="ECO:0000259" key="6">
    <source>
        <dbReference type="Pfam" id="PF02225"/>
    </source>
</evidence>
<dbReference type="InterPro" id="IPR044674">
    <property type="entry name" value="EDEM1/2/3"/>
</dbReference>
<protein>
    <recommendedName>
        <fullName evidence="6">PA domain-containing protein</fullName>
    </recommendedName>
</protein>
<dbReference type="GO" id="GO:0044322">
    <property type="term" value="C:endoplasmic reticulum quality control compartment"/>
    <property type="evidence" value="ECO:0007669"/>
    <property type="project" value="GOC"/>
</dbReference>
<dbReference type="InterPro" id="IPR001382">
    <property type="entry name" value="Glyco_hydro_47"/>
</dbReference>
<evidence type="ECO:0000256" key="4">
    <source>
        <dbReference type="ARBA" id="ARBA00023180"/>
    </source>
</evidence>
<name>A0A2I0TAI4_LIMLA</name>
<dbReference type="Gene3D" id="1.50.10.10">
    <property type="match status" value="2"/>
</dbReference>
<evidence type="ECO:0000256" key="3">
    <source>
        <dbReference type="ARBA" id="ARBA00022824"/>
    </source>
</evidence>
<keyword evidence="5" id="KW-0834">Unfolded protein response</keyword>
<dbReference type="InterPro" id="IPR036026">
    <property type="entry name" value="Seven-hairpin_glycosidases"/>
</dbReference>
<dbReference type="Proteomes" id="UP000233556">
    <property type="component" value="Unassembled WGS sequence"/>
</dbReference>
<feature type="domain" description="PA" evidence="6">
    <location>
        <begin position="147"/>
        <end position="234"/>
    </location>
</feature>
<keyword evidence="8" id="KW-1185">Reference proteome</keyword>
<dbReference type="OrthoDB" id="8118055at2759"/>
<proteinExistence type="inferred from homology"/>
<dbReference type="GO" id="GO:0005975">
    <property type="term" value="P:carbohydrate metabolic process"/>
    <property type="evidence" value="ECO:0007669"/>
    <property type="project" value="InterPro"/>
</dbReference>
<dbReference type="SUPFAM" id="SSF48225">
    <property type="entry name" value="Seven-hairpin glycosidases"/>
    <property type="match status" value="1"/>
</dbReference>
<evidence type="ECO:0000256" key="5">
    <source>
        <dbReference type="ARBA" id="ARBA00023230"/>
    </source>
</evidence>
<dbReference type="InterPro" id="IPR037322">
    <property type="entry name" value="EDEM3_PA"/>
</dbReference>
<evidence type="ECO:0000313" key="7">
    <source>
        <dbReference type="EMBL" id="PKU30811.1"/>
    </source>
</evidence>
<dbReference type="PANTHER" id="PTHR45679:SF2">
    <property type="entry name" value="ER DEGRADATION-ENHANCING ALPHA-MANNOSIDASE-LIKE PROTEIN 3"/>
    <property type="match status" value="1"/>
</dbReference>
<dbReference type="GO" id="GO:1904380">
    <property type="term" value="P:endoplasmic reticulum mannose trimming"/>
    <property type="evidence" value="ECO:0007669"/>
    <property type="project" value="InterPro"/>
</dbReference>
<dbReference type="InterPro" id="IPR012341">
    <property type="entry name" value="6hp_glycosidase-like_sf"/>
</dbReference>